<evidence type="ECO:0000256" key="4">
    <source>
        <dbReference type="RuleBase" id="RU361235"/>
    </source>
</evidence>
<dbReference type="EC" id="3.1.1.-" evidence="4"/>
<accession>A0A0N4VG52</accession>
<dbReference type="Proteomes" id="UP000274131">
    <property type="component" value="Unassembled WGS sequence"/>
</dbReference>
<name>A0A0N4VG52_ENTVE</name>
<keyword evidence="3 4" id="KW-0378">Hydrolase</keyword>
<evidence type="ECO:0000313" key="6">
    <source>
        <dbReference type="EMBL" id="VDD94394.1"/>
    </source>
</evidence>
<dbReference type="PANTHER" id="PTHR44590:SF3">
    <property type="entry name" value="CARBOXYLESTERASE TYPE B DOMAIN-CONTAINING PROTEIN"/>
    <property type="match status" value="1"/>
</dbReference>
<dbReference type="GO" id="GO:0052689">
    <property type="term" value="F:carboxylic ester hydrolase activity"/>
    <property type="evidence" value="ECO:0007669"/>
    <property type="project" value="UniProtKB-KW"/>
</dbReference>
<dbReference type="EMBL" id="UXUI01009839">
    <property type="protein sequence ID" value="VDD94394.1"/>
    <property type="molecule type" value="Genomic_DNA"/>
</dbReference>
<organism evidence="8">
    <name type="scientific">Enterobius vermicularis</name>
    <name type="common">Human pinworm</name>
    <dbReference type="NCBI Taxonomy" id="51028"/>
    <lineage>
        <taxon>Eukaryota</taxon>
        <taxon>Metazoa</taxon>
        <taxon>Ecdysozoa</taxon>
        <taxon>Nematoda</taxon>
        <taxon>Chromadorea</taxon>
        <taxon>Rhabditida</taxon>
        <taxon>Spirurina</taxon>
        <taxon>Oxyuridomorpha</taxon>
        <taxon>Oxyuroidea</taxon>
        <taxon>Oxyuridae</taxon>
        <taxon>Enterobius</taxon>
    </lineage>
</organism>
<dbReference type="InterPro" id="IPR002018">
    <property type="entry name" value="CarbesteraseB"/>
</dbReference>
<evidence type="ECO:0000256" key="3">
    <source>
        <dbReference type="ARBA" id="ARBA00022801"/>
    </source>
</evidence>
<dbReference type="PANTHER" id="PTHR44590">
    <property type="entry name" value="CARBOXYLIC ESTER HYDROLASE-RELATED"/>
    <property type="match status" value="1"/>
</dbReference>
<feature type="domain" description="Carboxylesterase type B" evidence="5">
    <location>
        <begin position="193"/>
        <end position="578"/>
    </location>
</feature>
<dbReference type="WBParaSite" id="EVEC_0000974801-mRNA-1">
    <property type="protein sequence ID" value="EVEC_0000974801-mRNA-1"/>
    <property type="gene ID" value="EVEC_0000974801"/>
</dbReference>
<evidence type="ECO:0000256" key="2">
    <source>
        <dbReference type="ARBA" id="ARBA00022487"/>
    </source>
</evidence>
<dbReference type="OrthoDB" id="3200163at2759"/>
<evidence type="ECO:0000259" key="5">
    <source>
        <dbReference type="Pfam" id="PF00135"/>
    </source>
</evidence>
<dbReference type="InterPro" id="IPR019826">
    <property type="entry name" value="Carboxylesterase_B_AS"/>
</dbReference>
<dbReference type="PROSITE" id="PS00122">
    <property type="entry name" value="CARBOXYLESTERASE_B_1"/>
    <property type="match status" value="1"/>
</dbReference>
<sequence length="587" mass="66778">MGNSVDHLSSGKTVESREVVTKYGKLIGRRLEIGNDKQVDLFLGVPYAKPPNEPLDKWEGVRKCEKFGARGIQKDLVILDKWKYGHTSEDNLYLNVFTPVWALPADGFPVMVFVHGGGFVSDSSVKYGDVGICRHLVCAWRLTTLLTDALILRYSLLTDVVSVLSFYFTWDGFERLHCGYPLFEAMKIPLGVKNDVVVVTVQYRLGYLGFFSTGDSACPDNLALWDMTAALTWIQENIAAFGGNKSNVTVFGQSAGGVCVDLLSLSPYSRDLFHKVIPMAGNACCDWAIHENAVEKCRAFSSRLGLKTNNSVELIENLRDIEASKFATTMEINPNKMETVIGPRIDYDFLPKPIKLLRAEAPSKLALVGTCQYEGLIFSIFSRLQNNSVSYLEETIARFIPERNYRDFKDLRREALRLYLNPEDCYDKKKIQEAIVNLYSDFFLNVYTQEYVLERVSKPDQKTFLYSFDYYNPKSWGVLGFALPFKGATHCTELAYLFNVGIIMPFTFNDDDNKMLALMTKMWTNFAKYGDPNGAEGNDKISEFCWEPASEANPYRYLSINLKSQMKDEYGELRPKFWADIRQRVRQ</sequence>
<keyword evidence="2" id="KW-0719">Serine esterase</keyword>
<proteinExistence type="inferred from homology"/>
<dbReference type="Gene3D" id="3.40.50.1820">
    <property type="entry name" value="alpha/beta hydrolase"/>
    <property type="match status" value="2"/>
</dbReference>
<evidence type="ECO:0000313" key="8">
    <source>
        <dbReference type="WBParaSite" id="EVEC_0000974801-mRNA-1"/>
    </source>
</evidence>
<dbReference type="ESTHER" id="entve-a0a0n4vg52">
    <property type="family name" value="Carb_B_Nematoda"/>
</dbReference>
<dbReference type="SUPFAM" id="SSF53474">
    <property type="entry name" value="alpha/beta-Hydrolases"/>
    <property type="match status" value="2"/>
</dbReference>
<dbReference type="AlphaFoldDB" id="A0A0N4VG52"/>
<gene>
    <name evidence="6" type="ORF">EVEC_LOCUS9145</name>
</gene>
<dbReference type="STRING" id="51028.A0A0N4VG52"/>
<dbReference type="Pfam" id="PF00135">
    <property type="entry name" value="COesterase"/>
    <property type="match status" value="2"/>
</dbReference>
<evidence type="ECO:0000313" key="7">
    <source>
        <dbReference type="Proteomes" id="UP000274131"/>
    </source>
</evidence>
<comment type="similarity">
    <text evidence="1 4">Belongs to the type-B carboxylesterase/lipase family.</text>
</comment>
<protein>
    <recommendedName>
        <fullName evidence="4">Carboxylic ester hydrolase</fullName>
        <ecNumber evidence="4">3.1.1.-</ecNumber>
    </recommendedName>
</protein>
<dbReference type="InterPro" id="IPR029058">
    <property type="entry name" value="AB_hydrolase_fold"/>
</dbReference>
<reference evidence="6 7" key="2">
    <citation type="submission" date="2018-10" db="EMBL/GenBank/DDBJ databases">
        <authorList>
            <consortium name="Pathogen Informatics"/>
        </authorList>
    </citation>
    <scope>NUCLEOTIDE SEQUENCE [LARGE SCALE GENOMIC DNA]</scope>
</reference>
<feature type="domain" description="Carboxylesterase type B" evidence="5">
    <location>
        <begin position="16"/>
        <end position="135"/>
    </location>
</feature>
<reference evidence="8" key="1">
    <citation type="submission" date="2017-02" db="UniProtKB">
        <authorList>
            <consortium name="WormBaseParasite"/>
        </authorList>
    </citation>
    <scope>IDENTIFICATION</scope>
</reference>
<keyword evidence="7" id="KW-1185">Reference proteome</keyword>
<evidence type="ECO:0000256" key="1">
    <source>
        <dbReference type="ARBA" id="ARBA00005964"/>
    </source>
</evidence>